<evidence type="ECO:0000256" key="1">
    <source>
        <dbReference type="SAM" id="MobiDB-lite"/>
    </source>
</evidence>
<evidence type="ECO:0000313" key="2">
    <source>
        <dbReference type="EMBL" id="KAK8937725.1"/>
    </source>
</evidence>
<reference evidence="2 3" key="1">
    <citation type="journal article" date="2022" name="Nat. Plants">
        <title>Genomes of leafy and leafless Platanthera orchids illuminate the evolution of mycoheterotrophy.</title>
        <authorList>
            <person name="Li M.H."/>
            <person name="Liu K.W."/>
            <person name="Li Z."/>
            <person name="Lu H.C."/>
            <person name="Ye Q.L."/>
            <person name="Zhang D."/>
            <person name="Wang J.Y."/>
            <person name="Li Y.F."/>
            <person name="Zhong Z.M."/>
            <person name="Liu X."/>
            <person name="Yu X."/>
            <person name="Liu D.K."/>
            <person name="Tu X.D."/>
            <person name="Liu B."/>
            <person name="Hao Y."/>
            <person name="Liao X.Y."/>
            <person name="Jiang Y.T."/>
            <person name="Sun W.H."/>
            <person name="Chen J."/>
            <person name="Chen Y.Q."/>
            <person name="Ai Y."/>
            <person name="Zhai J.W."/>
            <person name="Wu S.S."/>
            <person name="Zhou Z."/>
            <person name="Hsiao Y.Y."/>
            <person name="Wu W.L."/>
            <person name="Chen Y.Y."/>
            <person name="Lin Y.F."/>
            <person name="Hsu J.L."/>
            <person name="Li C.Y."/>
            <person name="Wang Z.W."/>
            <person name="Zhao X."/>
            <person name="Zhong W.Y."/>
            <person name="Ma X.K."/>
            <person name="Ma L."/>
            <person name="Huang J."/>
            <person name="Chen G.Z."/>
            <person name="Huang M.Z."/>
            <person name="Huang L."/>
            <person name="Peng D.H."/>
            <person name="Luo Y.B."/>
            <person name="Zou S.Q."/>
            <person name="Chen S.P."/>
            <person name="Lan S."/>
            <person name="Tsai W.C."/>
            <person name="Van de Peer Y."/>
            <person name="Liu Z.J."/>
        </authorList>
    </citation>
    <scope>NUCLEOTIDE SEQUENCE [LARGE SCALE GENOMIC DNA]</scope>
    <source>
        <strain evidence="2">Lor288</strain>
    </source>
</reference>
<feature type="compositionally biased region" description="Basic and acidic residues" evidence="1">
    <location>
        <begin position="68"/>
        <end position="77"/>
    </location>
</feature>
<name>A0ABR2LCV4_9ASPA</name>
<comment type="caution">
    <text evidence="2">The sequence shown here is derived from an EMBL/GenBank/DDBJ whole genome shotgun (WGS) entry which is preliminary data.</text>
</comment>
<organism evidence="2 3">
    <name type="scientific">Platanthera guangdongensis</name>
    <dbReference type="NCBI Taxonomy" id="2320717"/>
    <lineage>
        <taxon>Eukaryota</taxon>
        <taxon>Viridiplantae</taxon>
        <taxon>Streptophyta</taxon>
        <taxon>Embryophyta</taxon>
        <taxon>Tracheophyta</taxon>
        <taxon>Spermatophyta</taxon>
        <taxon>Magnoliopsida</taxon>
        <taxon>Liliopsida</taxon>
        <taxon>Asparagales</taxon>
        <taxon>Orchidaceae</taxon>
        <taxon>Orchidoideae</taxon>
        <taxon>Orchideae</taxon>
        <taxon>Orchidinae</taxon>
        <taxon>Platanthera</taxon>
    </lineage>
</organism>
<proteinExistence type="predicted"/>
<feature type="region of interest" description="Disordered" evidence="1">
    <location>
        <begin position="49"/>
        <end position="77"/>
    </location>
</feature>
<accession>A0ABR2LCV4</accession>
<dbReference type="Proteomes" id="UP001412067">
    <property type="component" value="Unassembled WGS sequence"/>
</dbReference>
<keyword evidence="3" id="KW-1185">Reference proteome</keyword>
<evidence type="ECO:0000313" key="3">
    <source>
        <dbReference type="Proteomes" id="UP001412067"/>
    </source>
</evidence>
<sequence>MGGYIEFVQTGHSISSRMTVAGVIPGAVDANLSAAPPWGLENGMWRREVTSSSSTTSLDGTQSTLRKLINETRGGRN</sequence>
<gene>
    <name evidence="2" type="ORF">KSP40_PGU020332</name>
</gene>
<protein>
    <submittedName>
        <fullName evidence="2">Uncharacterized protein</fullName>
    </submittedName>
</protein>
<dbReference type="EMBL" id="JBBWWR010000021">
    <property type="protein sequence ID" value="KAK8937725.1"/>
    <property type="molecule type" value="Genomic_DNA"/>
</dbReference>
<feature type="compositionally biased region" description="Low complexity" evidence="1">
    <location>
        <begin position="50"/>
        <end position="64"/>
    </location>
</feature>